<gene>
    <name evidence="1" type="ORF">SVIM_LOCUS308578</name>
</gene>
<proteinExistence type="predicted"/>
<sequence>MTPYFRFLFKIYEEFDLIYKYNVPDRVFMRDQDIEIADIEFVFGGGSAMAGMLPGVECARRRRFHQSGDSLGASGTRLKQKQRSVLNQAFEDEKLVGVAREAKERLDGRLRMQKKEES</sequence>
<name>A0A6N2M1I1_SALVM</name>
<dbReference type="AlphaFoldDB" id="A0A6N2M1I1"/>
<accession>A0A6N2M1I1</accession>
<reference evidence="1" key="1">
    <citation type="submission" date="2019-03" db="EMBL/GenBank/DDBJ databases">
        <authorList>
            <person name="Mank J."/>
            <person name="Almeida P."/>
        </authorList>
    </citation>
    <scope>NUCLEOTIDE SEQUENCE</scope>
    <source>
        <strain evidence="1">78183</strain>
    </source>
</reference>
<protein>
    <submittedName>
        <fullName evidence="1">Uncharacterized protein</fullName>
    </submittedName>
</protein>
<evidence type="ECO:0000313" key="1">
    <source>
        <dbReference type="EMBL" id="VFU47811.1"/>
    </source>
</evidence>
<dbReference type="EMBL" id="CAADRP010001674">
    <property type="protein sequence ID" value="VFU47811.1"/>
    <property type="molecule type" value="Genomic_DNA"/>
</dbReference>
<organism evidence="1">
    <name type="scientific">Salix viminalis</name>
    <name type="common">Common osier</name>
    <name type="synonym">Basket willow</name>
    <dbReference type="NCBI Taxonomy" id="40686"/>
    <lineage>
        <taxon>Eukaryota</taxon>
        <taxon>Viridiplantae</taxon>
        <taxon>Streptophyta</taxon>
        <taxon>Embryophyta</taxon>
        <taxon>Tracheophyta</taxon>
        <taxon>Spermatophyta</taxon>
        <taxon>Magnoliopsida</taxon>
        <taxon>eudicotyledons</taxon>
        <taxon>Gunneridae</taxon>
        <taxon>Pentapetalae</taxon>
        <taxon>rosids</taxon>
        <taxon>fabids</taxon>
        <taxon>Malpighiales</taxon>
        <taxon>Salicaceae</taxon>
        <taxon>Saliceae</taxon>
        <taxon>Salix</taxon>
    </lineage>
</organism>